<dbReference type="OrthoDB" id="196847at2759"/>
<evidence type="ECO:0000313" key="10">
    <source>
        <dbReference type="EMBL" id="KND87608.1"/>
    </source>
</evidence>
<comment type="cofactor">
    <cofactor evidence="1">
        <name>biotin</name>
        <dbReference type="ChEBI" id="CHEBI:57586"/>
    </cofactor>
</comment>
<evidence type="ECO:0000256" key="5">
    <source>
        <dbReference type="ARBA" id="ARBA00023267"/>
    </source>
</evidence>
<dbReference type="SMART" id="SM00878">
    <property type="entry name" value="Biotin_carb_C"/>
    <property type="match status" value="1"/>
</dbReference>
<dbReference type="EMBL" id="LFRF01000034">
    <property type="protein sequence ID" value="KND87608.1"/>
    <property type="molecule type" value="Genomic_DNA"/>
</dbReference>
<dbReference type="SUPFAM" id="SSF56059">
    <property type="entry name" value="Glutathione synthetase ATP-binding domain-like"/>
    <property type="match status" value="1"/>
</dbReference>
<sequence length="786" mass="85359">MKATASEPAPVTASTMSEPPPLFVAPLPLDSTGSPRLRRLLIANRGEIACRVIETCRKLNITSIAVYVDEDATSQHIVLADESIGLGSIEQGGGNPYLNVGLLVRIAVDAGADAIHPGYGYLSENAQFATAVRDAGLTFVGPAPNAMLTLGDKRSAKEYLLQHDPTVPLIPGFAGASQQSADLERAADRIGYPIMLKASAGGGGKGMRIVRERSQLLSELERAQSEAARFFGSSDCILEKYIKAGKHIEIQILGDIHGNVLSLGERDCSVQRRHQKVIEETPSPWLDEKKRQEMSAVAVRIGKLLKYENAGTVEFVFDVATNDFYFLEVNTRLQVEHPITEEVTRLDIVSLQLFVASGGDLASLEPLKRVRQRGHAIECRLCAEDPQRDFYPGHGVVRLWRPADLGPLASHVRFETAVATGSRISIHFDPMIAKLVVWAPTRALARASMVKVLTETACVGVVTNQLFLLSCLLHDSFSDPGYTTSFIPKNLEALLKSPYAEKNSEISAGLPLLVAYILSTVSQRRRGASRPFSNIRLGFRNQAFDPVNDARRHIVVTGSETVGKSAYVCSWTTPQQVEDSDTAIGTIAPMPDAGQPQSATARYNLLSNSLRAGALPGQQKYSIMVKCCQTDVASPRPPSMPWIQATFNCILNGKSLVLHLATESRENGHSGVTQTAEGARVLCHVPLLGTWYDATSFSTLSYFENIREKQEAGAGQGKRVIAAPMPCKVLSVLKQDGETVKAGEKVIVVESMKMEINVFASVEGTFRAKVREQDAVDEGKVLCVVE</sequence>
<dbReference type="InterPro" id="IPR011054">
    <property type="entry name" value="Rudment_hybrid_motif"/>
</dbReference>
<dbReference type="STRING" id="1163406.A0A0L0N0G7"/>
<keyword evidence="2" id="KW-0436">Ligase</keyword>
<dbReference type="PROSITE" id="PS50975">
    <property type="entry name" value="ATP_GRASP"/>
    <property type="match status" value="1"/>
</dbReference>
<gene>
    <name evidence="10" type="ORF">TOPH_07733</name>
</gene>
<reference evidence="10 11" key="1">
    <citation type="journal article" date="2015" name="BMC Genomics">
        <title>The genome of the truffle-parasite Tolypocladium ophioglossoides and the evolution of antifungal peptaibiotics.</title>
        <authorList>
            <person name="Quandt C.A."/>
            <person name="Bushley K.E."/>
            <person name="Spatafora J.W."/>
        </authorList>
    </citation>
    <scope>NUCLEOTIDE SEQUENCE [LARGE SCALE GENOMIC DNA]</scope>
    <source>
        <strain evidence="10 11">CBS 100239</strain>
    </source>
</reference>
<dbReference type="Pfam" id="PF00289">
    <property type="entry name" value="Biotin_carb_N"/>
    <property type="match status" value="1"/>
</dbReference>
<evidence type="ECO:0000256" key="1">
    <source>
        <dbReference type="ARBA" id="ARBA00001953"/>
    </source>
</evidence>
<evidence type="ECO:0000256" key="4">
    <source>
        <dbReference type="ARBA" id="ARBA00022840"/>
    </source>
</evidence>
<dbReference type="InterPro" id="IPR005479">
    <property type="entry name" value="CPAse_ATP-bd"/>
</dbReference>
<dbReference type="PANTHER" id="PTHR18866:SF127">
    <property type="match status" value="1"/>
</dbReference>
<dbReference type="InterPro" id="IPR005482">
    <property type="entry name" value="Biotin_COase_C"/>
</dbReference>
<accession>A0A0L0N0G7</accession>
<name>A0A0L0N0G7_TOLOC</name>
<dbReference type="InterPro" id="IPR011761">
    <property type="entry name" value="ATP-grasp"/>
</dbReference>
<dbReference type="Gene3D" id="2.40.50.100">
    <property type="match status" value="1"/>
</dbReference>
<dbReference type="InterPro" id="IPR050856">
    <property type="entry name" value="Biotin_carboxylase_complex"/>
</dbReference>
<dbReference type="PROSITE" id="PS00867">
    <property type="entry name" value="CPSASE_2"/>
    <property type="match status" value="1"/>
</dbReference>
<evidence type="ECO:0000256" key="6">
    <source>
        <dbReference type="PROSITE-ProRule" id="PRU00409"/>
    </source>
</evidence>
<keyword evidence="5" id="KW-0092">Biotin</keyword>
<dbReference type="PROSITE" id="PS00866">
    <property type="entry name" value="CPSASE_1"/>
    <property type="match status" value="1"/>
</dbReference>
<organism evidence="10 11">
    <name type="scientific">Tolypocladium ophioglossoides (strain CBS 100239)</name>
    <name type="common">Snaketongue truffleclub</name>
    <name type="synonym">Elaphocordyceps ophioglossoides</name>
    <dbReference type="NCBI Taxonomy" id="1163406"/>
    <lineage>
        <taxon>Eukaryota</taxon>
        <taxon>Fungi</taxon>
        <taxon>Dikarya</taxon>
        <taxon>Ascomycota</taxon>
        <taxon>Pezizomycotina</taxon>
        <taxon>Sordariomycetes</taxon>
        <taxon>Hypocreomycetidae</taxon>
        <taxon>Hypocreales</taxon>
        <taxon>Ophiocordycipitaceae</taxon>
        <taxon>Tolypocladium</taxon>
    </lineage>
</organism>
<dbReference type="PROSITE" id="PS50968">
    <property type="entry name" value="BIOTINYL_LIPOYL"/>
    <property type="match status" value="1"/>
</dbReference>
<dbReference type="InterPro" id="IPR016185">
    <property type="entry name" value="PreATP-grasp_dom_sf"/>
</dbReference>
<dbReference type="Gene3D" id="3.30.470.20">
    <property type="entry name" value="ATP-grasp fold, B domain"/>
    <property type="match status" value="1"/>
</dbReference>
<feature type="domain" description="Lipoyl-binding" evidence="7">
    <location>
        <begin position="709"/>
        <end position="786"/>
    </location>
</feature>
<dbReference type="GO" id="GO:0016874">
    <property type="term" value="F:ligase activity"/>
    <property type="evidence" value="ECO:0007669"/>
    <property type="project" value="UniProtKB-KW"/>
</dbReference>
<dbReference type="FunFam" id="3.30.1490.20:FF:000003">
    <property type="entry name" value="acetyl-CoA carboxylase isoform X1"/>
    <property type="match status" value="1"/>
</dbReference>
<evidence type="ECO:0000259" key="9">
    <source>
        <dbReference type="PROSITE" id="PS50979"/>
    </source>
</evidence>
<keyword evidence="3 6" id="KW-0547">Nucleotide-binding</keyword>
<evidence type="ECO:0000256" key="3">
    <source>
        <dbReference type="ARBA" id="ARBA00022741"/>
    </source>
</evidence>
<keyword evidence="4 6" id="KW-0067">ATP-binding</keyword>
<dbReference type="InterPro" id="IPR011053">
    <property type="entry name" value="Single_hybrid_motif"/>
</dbReference>
<dbReference type="CDD" id="cd06850">
    <property type="entry name" value="biotinyl_domain"/>
    <property type="match status" value="1"/>
</dbReference>
<dbReference type="Pfam" id="PF02786">
    <property type="entry name" value="CPSase_L_D2"/>
    <property type="match status" value="1"/>
</dbReference>
<dbReference type="AlphaFoldDB" id="A0A0L0N0G7"/>
<proteinExistence type="predicted"/>
<feature type="domain" description="ATP-grasp" evidence="8">
    <location>
        <begin position="159"/>
        <end position="357"/>
    </location>
</feature>
<protein>
    <submittedName>
        <fullName evidence="10">Methylcrotonoyl-CoA carboxylase subunit alpha, mitochondrial</fullName>
    </submittedName>
</protein>
<evidence type="ECO:0000259" key="8">
    <source>
        <dbReference type="PROSITE" id="PS50975"/>
    </source>
</evidence>
<comment type="caution">
    <text evidence="10">The sequence shown here is derived from an EMBL/GenBank/DDBJ whole genome shotgun (WGS) entry which is preliminary data.</text>
</comment>
<dbReference type="Pfam" id="PF00364">
    <property type="entry name" value="Biotin_lipoyl"/>
    <property type="match status" value="1"/>
</dbReference>
<dbReference type="SUPFAM" id="SSF52440">
    <property type="entry name" value="PreATP-grasp domain"/>
    <property type="match status" value="1"/>
</dbReference>
<dbReference type="SUPFAM" id="SSF51230">
    <property type="entry name" value="Single hybrid motif"/>
    <property type="match status" value="1"/>
</dbReference>
<dbReference type="GO" id="GO:0005524">
    <property type="term" value="F:ATP binding"/>
    <property type="evidence" value="ECO:0007669"/>
    <property type="project" value="UniProtKB-UniRule"/>
</dbReference>
<dbReference type="PROSITE" id="PS50979">
    <property type="entry name" value="BC"/>
    <property type="match status" value="1"/>
</dbReference>
<dbReference type="GO" id="GO:0046872">
    <property type="term" value="F:metal ion binding"/>
    <property type="evidence" value="ECO:0007669"/>
    <property type="project" value="InterPro"/>
</dbReference>
<dbReference type="InterPro" id="IPR011764">
    <property type="entry name" value="Biotin_carboxylation_dom"/>
</dbReference>
<evidence type="ECO:0000313" key="11">
    <source>
        <dbReference type="Proteomes" id="UP000036947"/>
    </source>
</evidence>
<evidence type="ECO:0000256" key="2">
    <source>
        <dbReference type="ARBA" id="ARBA00022598"/>
    </source>
</evidence>
<evidence type="ECO:0000259" key="7">
    <source>
        <dbReference type="PROSITE" id="PS50968"/>
    </source>
</evidence>
<dbReference type="InterPro" id="IPR000089">
    <property type="entry name" value="Biotin_lipoyl"/>
</dbReference>
<dbReference type="Pfam" id="PF02785">
    <property type="entry name" value="Biotin_carb_C"/>
    <property type="match status" value="1"/>
</dbReference>
<dbReference type="SUPFAM" id="SSF51246">
    <property type="entry name" value="Rudiment single hybrid motif"/>
    <property type="match status" value="1"/>
</dbReference>
<dbReference type="PANTHER" id="PTHR18866">
    <property type="entry name" value="CARBOXYLASE:PYRUVATE/ACETYL-COA/PROPIONYL-COA CARBOXYLASE"/>
    <property type="match status" value="1"/>
</dbReference>
<feature type="domain" description="Biotin carboxylation" evidence="9">
    <location>
        <begin position="36"/>
        <end position="492"/>
    </location>
</feature>
<keyword evidence="11" id="KW-1185">Reference proteome</keyword>
<dbReference type="Proteomes" id="UP000036947">
    <property type="component" value="Unassembled WGS sequence"/>
</dbReference>
<dbReference type="InterPro" id="IPR005481">
    <property type="entry name" value="BC-like_N"/>
</dbReference>